<evidence type="ECO:0000256" key="1">
    <source>
        <dbReference type="SAM" id="Coils"/>
    </source>
</evidence>
<keyword evidence="3" id="KW-1185">Reference proteome</keyword>
<evidence type="ECO:0000313" key="3">
    <source>
        <dbReference type="Proteomes" id="UP001597227"/>
    </source>
</evidence>
<keyword evidence="1" id="KW-0175">Coiled coil</keyword>
<gene>
    <name evidence="2" type="ORF">ACFSFW_15285</name>
</gene>
<dbReference type="EMBL" id="JBHUEK010000025">
    <property type="protein sequence ID" value="MFD1780028.1"/>
    <property type="molecule type" value="Genomic_DNA"/>
</dbReference>
<dbReference type="Proteomes" id="UP001597227">
    <property type="component" value="Unassembled WGS sequence"/>
</dbReference>
<evidence type="ECO:0000313" key="2">
    <source>
        <dbReference type="EMBL" id="MFD1780028.1"/>
    </source>
</evidence>
<protein>
    <submittedName>
        <fullName evidence="2">Uncharacterized protein</fullName>
    </submittedName>
</protein>
<dbReference type="RefSeq" id="WP_388039505.1">
    <property type="nucleotide sequence ID" value="NZ_JBHUEK010000025.1"/>
</dbReference>
<dbReference type="Gene3D" id="3.40.50.300">
    <property type="entry name" value="P-loop containing nucleotide triphosphate hydrolases"/>
    <property type="match status" value="1"/>
</dbReference>
<reference evidence="3" key="1">
    <citation type="journal article" date="2019" name="Int. J. Syst. Evol. Microbiol.">
        <title>The Global Catalogue of Microorganisms (GCM) 10K type strain sequencing project: providing services to taxonomists for standard genome sequencing and annotation.</title>
        <authorList>
            <consortium name="The Broad Institute Genomics Platform"/>
            <consortium name="The Broad Institute Genome Sequencing Center for Infectious Disease"/>
            <person name="Wu L."/>
            <person name="Ma J."/>
        </authorList>
    </citation>
    <scope>NUCLEOTIDE SEQUENCE [LARGE SCALE GENOMIC DNA]</scope>
    <source>
        <strain evidence="3">CCUG 15531</strain>
    </source>
</reference>
<name>A0ABW4MR71_9BACI</name>
<comment type="caution">
    <text evidence="2">The sequence shown here is derived from an EMBL/GenBank/DDBJ whole genome shotgun (WGS) entry which is preliminary data.</text>
</comment>
<feature type="coiled-coil region" evidence="1">
    <location>
        <begin position="87"/>
        <end position="163"/>
    </location>
</feature>
<organism evidence="2 3">
    <name type="scientific">Fredinandcohnia salidurans</name>
    <dbReference type="NCBI Taxonomy" id="2595041"/>
    <lineage>
        <taxon>Bacteria</taxon>
        <taxon>Bacillati</taxon>
        <taxon>Bacillota</taxon>
        <taxon>Bacilli</taxon>
        <taxon>Bacillales</taxon>
        <taxon>Bacillaceae</taxon>
        <taxon>Fredinandcohnia</taxon>
    </lineage>
</organism>
<sequence>MKEIDELIEEADRILRTDQVLLLGGSTTSLAVGRAIGGSIGEDIMYDGMGALHDDILKRLKALESITIDSGRPSFFKWLKQIITKILFKKKRERELLQKKIARLQKVVAKQNELYEKQKTEKEKLTREFDRTREEVEKLKDKLKEYELLFEALLKKQEELMSDLNQI</sequence>
<accession>A0ABW4MR71</accession>
<proteinExistence type="predicted"/>
<dbReference type="InterPro" id="IPR027417">
    <property type="entry name" value="P-loop_NTPase"/>
</dbReference>